<dbReference type="PANTHER" id="PTHR30024:SF42">
    <property type="entry name" value="ALIPHATIC SULFONATES-BINDING PROTEIN-RELATED"/>
    <property type="match status" value="1"/>
</dbReference>
<evidence type="ECO:0000256" key="4">
    <source>
        <dbReference type="ARBA" id="ARBA00022729"/>
    </source>
</evidence>
<comment type="function">
    <text evidence="5">Part of a binding-protein-dependent transport system for aliphatic sulfonates. Putative binding protein.</text>
</comment>
<evidence type="ECO:0000256" key="7">
    <source>
        <dbReference type="SAM" id="SignalP"/>
    </source>
</evidence>
<evidence type="ECO:0000256" key="5">
    <source>
        <dbReference type="ARBA" id="ARBA00055538"/>
    </source>
</evidence>
<dbReference type="GO" id="GO:0042626">
    <property type="term" value="F:ATPase-coupled transmembrane transporter activity"/>
    <property type="evidence" value="ECO:0007669"/>
    <property type="project" value="InterPro"/>
</dbReference>
<accession>A0A923HXQ9</accession>
<dbReference type="Pfam" id="PF09084">
    <property type="entry name" value="NMT1"/>
    <property type="match status" value="1"/>
</dbReference>
<proteinExistence type="inferred from homology"/>
<dbReference type="GO" id="GO:0042597">
    <property type="term" value="C:periplasmic space"/>
    <property type="evidence" value="ECO:0007669"/>
    <property type="project" value="UniProtKB-SubCell"/>
</dbReference>
<evidence type="ECO:0000313" key="10">
    <source>
        <dbReference type="Proteomes" id="UP000612361"/>
    </source>
</evidence>
<comment type="similarity">
    <text evidence="2">Belongs to the bacterial solute-binding protein SsuA/TauA family.</text>
</comment>
<comment type="subcellular location">
    <subcellularLocation>
        <location evidence="1">Periplasm</location>
    </subcellularLocation>
</comment>
<dbReference type="AlphaFoldDB" id="A0A923HXQ9"/>
<dbReference type="InterPro" id="IPR006311">
    <property type="entry name" value="TAT_signal"/>
</dbReference>
<gene>
    <name evidence="9" type="ORF">H8K47_01900</name>
</gene>
<feature type="chain" id="PRO_5037334910" description="Putative aliphatic sulfonates-binding protein" evidence="7">
    <location>
        <begin position="36"/>
        <end position="348"/>
    </location>
</feature>
<evidence type="ECO:0000256" key="1">
    <source>
        <dbReference type="ARBA" id="ARBA00004418"/>
    </source>
</evidence>
<dbReference type="InterPro" id="IPR015168">
    <property type="entry name" value="SsuA/THI5"/>
</dbReference>
<dbReference type="Gene3D" id="3.40.190.10">
    <property type="entry name" value="Periplasmic binding protein-like II"/>
    <property type="match status" value="2"/>
</dbReference>
<feature type="domain" description="Solute-binding protein family 3/N-terminal" evidence="8">
    <location>
        <begin position="53"/>
        <end position="272"/>
    </location>
</feature>
<evidence type="ECO:0000259" key="8">
    <source>
        <dbReference type="SMART" id="SM00062"/>
    </source>
</evidence>
<name>A0A923HXQ9_9BURK</name>
<evidence type="ECO:0000256" key="3">
    <source>
        <dbReference type="ARBA" id="ARBA00022448"/>
    </source>
</evidence>
<evidence type="ECO:0000256" key="6">
    <source>
        <dbReference type="ARBA" id="ARBA00070228"/>
    </source>
</evidence>
<organism evidence="9 10">
    <name type="scientific">Undibacterium rugosum</name>
    <dbReference type="NCBI Taxonomy" id="2762291"/>
    <lineage>
        <taxon>Bacteria</taxon>
        <taxon>Pseudomonadati</taxon>
        <taxon>Pseudomonadota</taxon>
        <taxon>Betaproteobacteria</taxon>
        <taxon>Burkholderiales</taxon>
        <taxon>Oxalobacteraceae</taxon>
        <taxon>Undibacterium</taxon>
    </lineage>
</organism>
<dbReference type="SMART" id="SM00062">
    <property type="entry name" value="PBPb"/>
    <property type="match status" value="1"/>
</dbReference>
<comment type="caution">
    <text evidence="9">The sequence shown here is derived from an EMBL/GenBank/DDBJ whole genome shotgun (WGS) entry which is preliminary data.</text>
</comment>
<sequence>MHDPIPFRLSRRRHLQTALALAVSGCVLPLSTVYAASANANGNVNDKPALPKELRIGFQKSSVNLSLLRHRQALEQRLKTVRIQWFEFTAGPQMLEALSAGSIDFATTGEPPPIFAQAAGSSLVYVGAEPAKPGVSAILVKTDSSIRQLADLKSKKIAFQKGSSAHYHVLRAVQQAGLQWSDITPVYLAPADARAAFERGSVDAWAIWDPYWAAIEQALKPRVLVTGQGLVNNLSHYLSSREFAERYPHLIQLLFEELTRSDSFVQSNRTEAIAIIAASTGLDKTSIARFLERRPRSPVVYLTTQMLEEQQRVADNFYQQKLIPKGVRIADAAWFPPAQLNNSVKERA</sequence>
<dbReference type="InterPro" id="IPR010067">
    <property type="entry name" value="ABC_SsuA_sub-bd"/>
</dbReference>
<dbReference type="NCBIfam" id="NF008588">
    <property type="entry name" value="PRK11553.1"/>
    <property type="match status" value="1"/>
</dbReference>
<dbReference type="NCBIfam" id="TIGR01728">
    <property type="entry name" value="SsuA_fam"/>
    <property type="match status" value="1"/>
</dbReference>
<dbReference type="RefSeq" id="WP_186879742.1">
    <property type="nucleotide sequence ID" value="NZ_JACOGG010000002.1"/>
</dbReference>
<evidence type="ECO:0000256" key="2">
    <source>
        <dbReference type="ARBA" id="ARBA00010742"/>
    </source>
</evidence>
<dbReference type="Proteomes" id="UP000612361">
    <property type="component" value="Unassembled WGS sequence"/>
</dbReference>
<keyword evidence="4 7" id="KW-0732">Signal</keyword>
<evidence type="ECO:0000313" key="9">
    <source>
        <dbReference type="EMBL" id="MBC3934103.1"/>
    </source>
</evidence>
<dbReference type="InterPro" id="IPR001638">
    <property type="entry name" value="Solute-binding_3/MltF_N"/>
</dbReference>
<protein>
    <recommendedName>
        <fullName evidence="6">Putative aliphatic sulfonates-binding protein</fullName>
    </recommendedName>
</protein>
<feature type="signal peptide" evidence="7">
    <location>
        <begin position="1"/>
        <end position="35"/>
    </location>
</feature>
<dbReference type="SUPFAM" id="SSF53850">
    <property type="entry name" value="Periplasmic binding protein-like II"/>
    <property type="match status" value="1"/>
</dbReference>
<dbReference type="GO" id="GO:0016020">
    <property type="term" value="C:membrane"/>
    <property type="evidence" value="ECO:0007669"/>
    <property type="project" value="InterPro"/>
</dbReference>
<dbReference type="PROSITE" id="PS51318">
    <property type="entry name" value="TAT"/>
    <property type="match status" value="1"/>
</dbReference>
<keyword evidence="10" id="KW-1185">Reference proteome</keyword>
<dbReference type="PANTHER" id="PTHR30024">
    <property type="entry name" value="ALIPHATIC SULFONATES-BINDING PROTEIN-RELATED"/>
    <property type="match status" value="1"/>
</dbReference>
<dbReference type="FunFam" id="3.40.190.10:FF:000050">
    <property type="entry name" value="Sulfonate ABC transporter substrate-binding protein"/>
    <property type="match status" value="1"/>
</dbReference>
<keyword evidence="3" id="KW-0813">Transport</keyword>
<reference evidence="9" key="1">
    <citation type="submission" date="2020-08" db="EMBL/GenBank/DDBJ databases">
        <title>Novel species isolated from subtropical streams in China.</title>
        <authorList>
            <person name="Lu H."/>
        </authorList>
    </citation>
    <scope>NUCLEOTIDE SEQUENCE</scope>
    <source>
        <strain evidence="9">CY7W</strain>
    </source>
</reference>
<dbReference type="CDD" id="cd13557">
    <property type="entry name" value="PBP2_SsuA"/>
    <property type="match status" value="1"/>
</dbReference>
<dbReference type="EMBL" id="JACOGG010000002">
    <property type="protein sequence ID" value="MBC3934103.1"/>
    <property type="molecule type" value="Genomic_DNA"/>
</dbReference>